<evidence type="ECO:0000313" key="2">
    <source>
        <dbReference type="Proteomes" id="UP000270094"/>
    </source>
</evidence>
<evidence type="ECO:0000313" key="1">
    <source>
        <dbReference type="EMBL" id="VDM71635.1"/>
    </source>
</evidence>
<dbReference type="AlphaFoldDB" id="A0A3P7KL98"/>
<dbReference type="Proteomes" id="UP000270094">
    <property type="component" value="Unassembled WGS sequence"/>
</dbReference>
<dbReference type="OrthoDB" id="18193at2759"/>
<reference evidence="1 2" key="1">
    <citation type="submission" date="2018-11" db="EMBL/GenBank/DDBJ databases">
        <authorList>
            <consortium name="Pathogen Informatics"/>
        </authorList>
    </citation>
    <scope>NUCLEOTIDE SEQUENCE [LARGE SCALE GENOMIC DNA]</scope>
</reference>
<gene>
    <name evidence="1" type="ORF">SVUK_LOCUS6633</name>
</gene>
<organism evidence="1 2">
    <name type="scientific">Strongylus vulgaris</name>
    <name type="common">Blood worm</name>
    <dbReference type="NCBI Taxonomy" id="40348"/>
    <lineage>
        <taxon>Eukaryota</taxon>
        <taxon>Metazoa</taxon>
        <taxon>Ecdysozoa</taxon>
        <taxon>Nematoda</taxon>
        <taxon>Chromadorea</taxon>
        <taxon>Rhabditida</taxon>
        <taxon>Rhabditina</taxon>
        <taxon>Rhabditomorpha</taxon>
        <taxon>Strongyloidea</taxon>
        <taxon>Strongylidae</taxon>
        <taxon>Strongylus</taxon>
    </lineage>
</organism>
<accession>A0A3P7KL98</accession>
<sequence>MEQLASTQETEFILDTLCELYKADLVKLNGIRNSKGKDRNGQARPSFLLMAKKVFDNIPAAKIPALYLALFDCAPNYVVEHADGLEYENGIGIKTLLNVQELLLNVIVPYQLPHSVKAPCPNSSEGPCSAKRNAKA</sequence>
<feature type="non-terminal residue" evidence="1">
    <location>
        <position position="136"/>
    </location>
</feature>
<proteinExistence type="predicted"/>
<dbReference type="EMBL" id="UYYB01021352">
    <property type="protein sequence ID" value="VDM71635.1"/>
    <property type="molecule type" value="Genomic_DNA"/>
</dbReference>
<keyword evidence="2" id="KW-1185">Reference proteome</keyword>
<protein>
    <submittedName>
        <fullName evidence="1">Uncharacterized protein</fullName>
    </submittedName>
</protein>
<name>A0A3P7KL98_STRVU</name>